<dbReference type="PANTHER" id="PTHR24346">
    <property type="entry name" value="MAP/MICROTUBULE AFFINITY-REGULATING KINASE"/>
    <property type="match status" value="1"/>
</dbReference>
<gene>
    <name evidence="6" type="ORF">ACHAWO_005994</name>
</gene>
<reference evidence="6 7" key="1">
    <citation type="submission" date="2024-10" db="EMBL/GenBank/DDBJ databases">
        <title>Updated reference genomes for cyclostephanoid diatoms.</title>
        <authorList>
            <person name="Roberts W.R."/>
            <person name="Alverson A.J."/>
        </authorList>
    </citation>
    <scope>NUCLEOTIDE SEQUENCE [LARGE SCALE GENOMIC DNA]</scope>
    <source>
        <strain evidence="6 7">AJA010-31</strain>
    </source>
</reference>
<evidence type="ECO:0000256" key="1">
    <source>
        <dbReference type="ARBA" id="ARBA00022741"/>
    </source>
</evidence>
<dbReference type="SUPFAM" id="SSF56112">
    <property type="entry name" value="Protein kinase-like (PK-like)"/>
    <property type="match status" value="1"/>
</dbReference>
<dbReference type="Gene3D" id="1.10.510.10">
    <property type="entry name" value="Transferase(Phosphotransferase) domain 1"/>
    <property type="match status" value="1"/>
</dbReference>
<evidence type="ECO:0000256" key="2">
    <source>
        <dbReference type="ARBA" id="ARBA00022840"/>
    </source>
</evidence>
<proteinExistence type="predicted"/>
<dbReference type="Proteomes" id="UP001530400">
    <property type="component" value="Unassembled WGS sequence"/>
</dbReference>
<comment type="caution">
    <text evidence="6">The sequence shown here is derived from an EMBL/GenBank/DDBJ whole genome shotgun (WGS) entry which is preliminary data.</text>
</comment>
<evidence type="ECO:0000313" key="7">
    <source>
        <dbReference type="Proteomes" id="UP001530400"/>
    </source>
</evidence>
<dbReference type="PANTHER" id="PTHR24346:SF77">
    <property type="entry name" value="SERINE THREONINE PROTEIN KINASE"/>
    <property type="match status" value="1"/>
</dbReference>
<name>A0ABD3NH66_9STRA</name>
<evidence type="ECO:0000256" key="3">
    <source>
        <dbReference type="PROSITE-ProRule" id="PRU10141"/>
    </source>
</evidence>
<evidence type="ECO:0000259" key="5">
    <source>
        <dbReference type="PROSITE" id="PS50011"/>
    </source>
</evidence>
<dbReference type="InterPro" id="IPR000719">
    <property type="entry name" value="Prot_kinase_dom"/>
</dbReference>
<feature type="binding site" evidence="3">
    <location>
        <position position="285"/>
    </location>
    <ligand>
        <name>ATP</name>
        <dbReference type="ChEBI" id="CHEBI:30616"/>
    </ligand>
</feature>
<feature type="domain" description="Protein kinase" evidence="5">
    <location>
        <begin position="256"/>
        <end position="513"/>
    </location>
</feature>
<dbReference type="InterPro" id="IPR011009">
    <property type="entry name" value="Kinase-like_dom_sf"/>
</dbReference>
<keyword evidence="7" id="KW-1185">Reference proteome</keyword>
<feature type="compositionally biased region" description="Low complexity" evidence="4">
    <location>
        <begin position="104"/>
        <end position="118"/>
    </location>
</feature>
<evidence type="ECO:0000256" key="4">
    <source>
        <dbReference type="SAM" id="MobiDB-lite"/>
    </source>
</evidence>
<dbReference type="AlphaFoldDB" id="A0ABD3NH66"/>
<dbReference type="PROSITE" id="PS00107">
    <property type="entry name" value="PROTEIN_KINASE_ATP"/>
    <property type="match status" value="1"/>
</dbReference>
<keyword evidence="1 3" id="KW-0547">Nucleotide-binding</keyword>
<dbReference type="PROSITE" id="PS50011">
    <property type="entry name" value="PROTEIN_KINASE_DOM"/>
    <property type="match status" value="1"/>
</dbReference>
<organism evidence="6 7">
    <name type="scientific">Cyclotella atomus</name>
    <dbReference type="NCBI Taxonomy" id="382360"/>
    <lineage>
        <taxon>Eukaryota</taxon>
        <taxon>Sar</taxon>
        <taxon>Stramenopiles</taxon>
        <taxon>Ochrophyta</taxon>
        <taxon>Bacillariophyta</taxon>
        <taxon>Coscinodiscophyceae</taxon>
        <taxon>Thalassiosirophycidae</taxon>
        <taxon>Stephanodiscales</taxon>
        <taxon>Stephanodiscaceae</taxon>
        <taxon>Cyclotella</taxon>
    </lineage>
</organism>
<sequence>MGCFISRQREIQIDDCHLDESHSTAKSNDQCIGIETNDHYEDGYLQTIKSPPRTNDSNQGLGIQPRHFHLNISSSSSSESEELGQKPYQLVQRLGEVRVHIQISSDSSDSQYSNETSSQLPSKIICKKQTTAPDPAFLSSRRDNQSIDDVGDESVVDWLASEAGSVHTTLVSEDDCTANSPIFAFQMNSTDAPAMLTTPKRLQYSGDSMSAENNGRVQHTVKSTERVERRHVELPKDKPEVKGGNWLSHRYVVNDYIILNEIGRGAFAEVRLCKNRTTNQLFAVKIMSRKEFDPKEVAIMKKLRHPNVLQLHEVLDDLKVNKIYLIIDCLKQGDLMKLVNSRGPLSDFEVWNVTKQVVVSSTRLANNEDHLYLSIDLMHPSNILLGEGGENHMRCVIADFGIATPRRIRIDSSGTPSYMAPEVCAGEAHDGRLADCYSLGATLYCIRIGRPPFVGRGVTKNQKLMDLHDQIKHKDLNFPVPLSNHLRHFISGLMEKDPRRRLSLSDALEHPWLQDGPMQKD</sequence>
<evidence type="ECO:0000313" key="6">
    <source>
        <dbReference type="EMBL" id="KAL3772335.1"/>
    </source>
</evidence>
<keyword evidence="2 3" id="KW-0067">ATP-binding</keyword>
<protein>
    <recommendedName>
        <fullName evidence="5">Protein kinase domain-containing protein</fullName>
    </recommendedName>
</protein>
<dbReference type="EMBL" id="JALLPJ020001268">
    <property type="protein sequence ID" value="KAL3772335.1"/>
    <property type="molecule type" value="Genomic_DNA"/>
</dbReference>
<dbReference type="GO" id="GO:0005524">
    <property type="term" value="F:ATP binding"/>
    <property type="evidence" value="ECO:0007669"/>
    <property type="project" value="UniProtKB-UniRule"/>
</dbReference>
<dbReference type="InterPro" id="IPR017441">
    <property type="entry name" value="Protein_kinase_ATP_BS"/>
</dbReference>
<feature type="region of interest" description="Disordered" evidence="4">
    <location>
        <begin position="104"/>
        <end position="126"/>
    </location>
</feature>
<accession>A0ABD3NH66</accession>
<dbReference type="Pfam" id="PF00069">
    <property type="entry name" value="Pkinase"/>
    <property type="match status" value="1"/>
</dbReference>